<evidence type="ECO:0000313" key="11">
    <source>
        <dbReference type="Proteomes" id="UP000193247"/>
    </source>
</evidence>
<evidence type="ECO:0000256" key="4">
    <source>
        <dbReference type="ARBA" id="ARBA00022984"/>
    </source>
</evidence>
<evidence type="ECO:0000256" key="5">
    <source>
        <dbReference type="ARBA" id="ARBA00023315"/>
    </source>
</evidence>
<dbReference type="Pfam" id="PF17964">
    <property type="entry name" value="Big_10"/>
    <property type="match status" value="1"/>
</dbReference>
<proteinExistence type="predicted"/>
<dbReference type="InterPro" id="IPR041280">
    <property type="entry name" value="Big_10"/>
</dbReference>
<organism evidence="10 11">
    <name type="scientific">Mycobacterium decipiens</name>
    <dbReference type="NCBI Taxonomy" id="1430326"/>
    <lineage>
        <taxon>Bacteria</taxon>
        <taxon>Bacillati</taxon>
        <taxon>Actinomycetota</taxon>
        <taxon>Actinomycetes</taxon>
        <taxon>Mycobacteriales</taxon>
        <taxon>Mycobacteriaceae</taxon>
        <taxon>Mycobacterium</taxon>
    </lineage>
</organism>
<dbReference type="GO" id="GO:0016746">
    <property type="term" value="F:acyltransferase activity"/>
    <property type="evidence" value="ECO:0007669"/>
    <property type="project" value="UniProtKB-KW"/>
</dbReference>
<evidence type="ECO:0000256" key="2">
    <source>
        <dbReference type="ARBA" id="ARBA00022679"/>
    </source>
</evidence>
<evidence type="ECO:0000256" key="3">
    <source>
        <dbReference type="ARBA" id="ARBA00022960"/>
    </source>
</evidence>
<dbReference type="Gene3D" id="2.60.40.3710">
    <property type="match status" value="1"/>
</dbReference>
<evidence type="ECO:0000313" key="10">
    <source>
        <dbReference type="EMBL" id="OSC38468.1"/>
    </source>
</evidence>
<dbReference type="GO" id="GO:0018104">
    <property type="term" value="P:peptidoglycan-protein cross-linking"/>
    <property type="evidence" value="ECO:0007669"/>
    <property type="project" value="TreeGrafter"/>
</dbReference>
<gene>
    <name evidence="10" type="ORF">B8W66_20355</name>
</gene>
<evidence type="ECO:0000256" key="1">
    <source>
        <dbReference type="ARBA" id="ARBA00004752"/>
    </source>
</evidence>
<dbReference type="GO" id="GO:0071972">
    <property type="term" value="F:peptidoglycan L,D-transpeptidase activity"/>
    <property type="evidence" value="ECO:0007669"/>
    <property type="project" value="TreeGrafter"/>
</dbReference>
<name>A0A1X2LQC7_9MYCO</name>
<feature type="domain" description="L,D-TPase catalytic" evidence="9">
    <location>
        <begin position="144"/>
        <end position="271"/>
    </location>
</feature>
<keyword evidence="2" id="KW-0808">Transferase</keyword>
<evidence type="ECO:0000256" key="6">
    <source>
        <dbReference type="ARBA" id="ARBA00023316"/>
    </source>
</evidence>
<dbReference type="CDD" id="cd16913">
    <property type="entry name" value="YkuD_like"/>
    <property type="match status" value="1"/>
</dbReference>
<dbReference type="AlphaFoldDB" id="A0A1X2LQC7"/>
<keyword evidence="6 7" id="KW-0961">Cell wall biogenesis/degradation</keyword>
<dbReference type="GO" id="GO:0005576">
    <property type="term" value="C:extracellular region"/>
    <property type="evidence" value="ECO:0007669"/>
    <property type="project" value="TreeGrafter"/>
</dbReference>
<dbReference type="STRING" id="1430326.B8W66_20355"/>
<dbReference type="UniPathway" id="UPA00219"/>
<dbReference type="EMBL" id="NCXP01000037">
    <property type="protein sequence ID" value="OSC38468.1"/>
    <property type="molecule type" value="Genomic_DNA"/>
</dbReference>
<dbReference type="GO" id="GO:0071555">
    <property type="term" value="P:cell wall organization"/>
    <property type="evidence" value="ECO:0007669"/>
    <property type="project" value="UniProtKB-UniRule"/>
</dbReference>
<comment type="pathway">
    <text evidence="1 7">Cell wall biogenesis; peptidoglycan biosynthesis.</text>
</comment>
<evidence type="ECO:0000256" key="7">
    <source>
        <dbReference type="PROSITE-ProRule" id="PRU01373"/>
    </source>
</evidence>
<feature type="active site" description="Proton donor/acceptor" evidence="7">
    <location>
        <position position="229"/>
    </location>
</feature>
<dbReference type="SUPFAM" id="SSF141523">
    <property type="entry name" value="L,D-transpeptidase catalytic domain-like"/>
    <property type="match status" value="1"/>
</dbReference>
<dbReference type="InterPro" id="IPR005490">
    <property type="entry name" value="LD_TPept_cat_dom"/>
</dbReference>
<evidence type="ECO:0000259" key="9">
    <source>
        <dbReference type="PROSITE" id="PS52029"/>
    </source>
</evidence>
<dbReference type="InterPro" id="IPR038063">
    <property type="entry name" value="Transpep_catalytic_dom"/>
</dbReference>
<keyword evidence="11" id="KW-1185">Reference proteome</keyword>
<reference evidence="10 11" key="1">
    <citation type="submission" date="2017-04" db="EMBL/GenBank/DDBJ databases">
        <title>The new phylogeny of genus Mycobacterium.</title>
        <authorList>
            <person name="Tortoli E."/>
            <person name="Trovato A."/>
            <person name="Cirillo D.M."/>
        </authorList>
    </citation>
    <scope>NUCLEOTIDE SEQUENCE [LARGE SCALE GENOMIC DNA]</scope>
    <source>
        <strain evidence="10 11">TBL 1200985</strain>
    </source>
</reference>
<accession>A0A1X2LQC7</accession>
<keyword evidence="4 7" id="KW-0573">Peptidoglycan synthesis</keyword>
<dbReference type="RefSeq" id="WP_085327081.1">
    <property type="nucleotide sequence ID" value="NZ_NCXP01000037.1"/>
</dbReference>
<keyword evidence="3 7" id="KW-0133">Cell shape</keyword>
<dbReference type="Pfam" id="PF03734">
    <property type="entry name" value="YkuD"/>
    <property type="match status" value="1"/>
</dbReference>
<feature type="compositionally biased region" description="Pro residues" evidence="8">
    <location>
        <begin position="285"/>
        <end position="296"/>
    </location>
</feature>
<comment type="caution">
    <text evidence="10">The sequence shown here is derived from an EMBL/GenBank/DDBJ whole genome shotgun (WGS) entry which is preliminary data.</text>
</comment>
<dbReference type="InterPro" id="IPR050979">
    <property type="entry name" value="LD-transpeptidase"/>
</dbReference>
<sequence>MRAGVRSVLVVIGIAATVVAGPGDVRLAALSRSQGYFAIASVLPTRGEVVGVAHPVVVTFRAPITNSADRHAAERAVDVKSAPTMTGKYQWLDNDVVQWVPDRYWPAHSTVALSVGGRSTDFKTGAEVIGVADISNHTFTVTIDGVQAEPPPRLPAPHHRPHFGEEGVIPASMGRADFPTPVGSYTVLSKDRSVIMDSSSVGIPVDDPDGYRLPVDYAVRITSRGLYVHSAPWATRSMGVENISHGCISLSPADAEWYFDTVKVGDPVIVQEGVPPPEKSADPDPVLPAPALPDPVVPDRAGPDPVHTGL</sequence>
<dbReference type="GO" id="GO:0008360">
    <property type="term" value="P:regulation of cell shape"/>
    <property type="evidence" value="ECO:0007669"/>
    <property type="project" value="UniProtKB-UniRule"/>
</dbReference>
<dbReference type="OrthoDB" id="5242354at2"/>
<keyword evidence="5" id="KW-0012">Acyltransferase</keyword>
<protein>
    <recommendedName>
        <fullName evidence="9">L,D-TPase catalytic domain-containing protein</fullName>
    </recommendedName>
</protein>
<evidence type="ECO:0000256" key="8">
    <source>
        <dbReference type="SAM" id="MobiDB-lite"/>
    </source>
</evidence>
<dbReference type="Proteomes" id="UP000193247">
    <property type="component" value="Unassembled WGS sequence"/>
</dbReference>
<dbReference type="Gene3D" id="2.40.440.10">
    <property type="entry name" value="L,D-transpeptidase catalytic domain-like"/>
    <property type="match status" value="1"/>
</dbReference>
<dbReference type="PANTHER" id="PTHR30582">
    <property type="entry name" value="L,D-TRANSPEPTIDASE"/>
    <property type="match status" value="1"/>
</dbReference>
<feature type="region of interest" description="Disordered" evidence="8">
    <location>
        <begin position="273"/>
        <end position="310"/>
    </location>
</feature>
<dbReference type="PROSITE" id="PS52029">
    <property type="entry name" value="LD_TPASE"/>
    <property type="match status" value="1"/>
</dbReference>
<dbReference type="PANTHER" id="PTHR30582:SF2">
    <property type="entry name" value="L,D-TRANSPEPTIDASE YCIB-RELATED"/>
    <property type="match status" value="1"/>
</dbReference>
<feature type="active site" description="Nucleophile" evidence="7">
    <location>
        <position position="247"/>
    </location>
</feature>